<evidence type="ECO:0000256" key="5">
    <source>
        <dbReference type="ARBA" id="ARBA00023049"/>
    </source>
</evidence>
<sequence length="323" mass="33530">MRFAAIAAFMVAGPVAASPAQDAMFARLRGLDRRVAVVAERLLIANATLCRRTQPAFGMVLHAIDQYPPAMRARARAAFGFVAPVAVEAVVPGAAAERGGARDDDGVVAIAGVPVAVESGTAVGTRTRDAVLDRLANVPPGAPIVLTLLRDGIAREVRLVPPAACAARVELSTDRGTNAVADEATILVGSDLVERIADDGLAVVLAHELAHVVLGHRRRLAAAGVRRGVGGAFGRSRRLTRATEDEADRMSAYLLANAGYDAGMAAAFWRTAGAGLAGSFRSRTHGAASARAQLLAEEAAVIAVMPGRPVRPALLGRRDVPLR</sequence>
<dbReference type="Gene3D" id="2.30.42.10">
    <property type="match status" value="1"/>
</dbReference>
<keyword evidence="2" id="KW-0479">Metal-binding</keyword>
<name>A0ABW4TV91_9SPHN</name>
<evidence type="ECO:0000256" key="1">
    <source>
        <dbReference type="ARBA" id="ARBA00022670"/>
    </source>
</evidence>
<feature type="signal peptide" evidence="7">
    <location>
        <begin position="1"/>
        <end position="17"/>
    </location>
</feature>
<dbReference type="SUPFAM" id="SSF50156">
    <property type="entry name" value="PDZ domain-like"/>
    <property type="match status" value="1"/>
</dbReference>
<dbReference type="Pfam" id="PF01435">
    <property type="entry name" value="Peptidase_M48"/>
    <property type="match status" value="1"/>
</dbReference>
<evidence type="ECO:0000256" key="2">
    <source>
        <dbReference type="ARBA" id="ARBA00022723"/>
    </source>
</evidence>
<evidence type="ECO:0000313" key="9">
    <source>
        <dbReference type="EMBL" id="MFD1949617.1"/>
    </source>
</evidence>
<dbReference type="EC" id="3.4.24.-" evidence="9"/>
<proteinExistence type="inferred from homology"/>
<evidence type="ECO:0000256" key="7">
    <source>
        <dbReference type="SAM" id="SignalP"/>
    </source>
</evidence>
<dbReference type="Gene3D" id="3.30.2010.10">
    <property type="entry name" value="Metalloproteases ('zincins'), catalytic domain"/>
    <property type="match status" value="1"/>
</dbReference>
<protein>
    <submittedName>
        <fullName evidence="9">M48 family metalloprotease</fullName>
        <ecNumber evidence="9">3.4.24.-</ecNumber>
    </submittedName>
</protein>
<feature type="chain" id="PRO_5046754781" evidence="7">
    <location>
        <begin position="18"/>
        <end position="323"/>
    </location>
</feature>
<evidence type="ECO:0000256" key="3">
    <source>
        <dbReference type="ARBA" id="ARBA00022801"/>
    </source>
</evidence>
<gene>
    <name evidence="9" type="ORF">ACFSGX_02400</name>
</gene>
<accession>A0ABW4TV91</accession>
<comment type="similarity">
    <text evidence="6">Belongs to the peptidase M48 family.</text>
</comment>
<evidence type="ECO:0000256" key="4">
    <source>
        <dbReference type="ARBA" id="ARBA00022833"/>
    </source>
</evidence>
<dbReference type="GO" id="GO:0008237">
    <property type="term" value="F:metallopeptidase activity"/>
    <property type="evidence" value="ECO:0007669"/>
    <property type="project" value="UniProtKB-KW"/>
</dbReference>
<keyword evidence="7" id="KW-0732">Signal</keyword>
<feature type="domain" description="Peptidase M48" evidence="8">
    <location>
        <begin position="175"/>
        <end position="222"/>
    </location>
</feature>
<comment type="caution">
    <text evidence="9">The sequence shown here is derived from an EMBL/GenBank/DDBJ whole genome shotgun (WGS) entry which is preliminary data.</text>
</comment>
<keyword evidence="10" id="KW-1185">Reference proteome</keyword>
<reference evidence="10" key="1">
    <citation type="journal article" date="2019" name="Int. J. Syst. Evol. Microbiol.">
        <title>The Global Catalogue of Microorganisms (GCM) 10K type strain sequencing project: providing services to taxonomists for standard genome sequencing and annotation.</title>
        <authorList>
            <consortium name="The Broad Institute Genomics Platform"/>
            <consortium name="The Broad Institute Genome Sequencing Center for Infectious Disease"/>
            <person name="Wu L."/>
            <person name="Ma J."/>
        </authorList>
    </citation>
    <scope>NUCLEOTIDE SEQUENCE [LARGE SCALE GENOMIC DNA]</scope>
    <source>
        <strain evidence="10">CGMCC 1.12702</strain>
    </source>
</reference>
<organism evidence="9 10">
    <name type="scientific">Sphingomonas arantia</name>
    <dbReference type="NCBI Taxonomy" id="1460676"/>
    <lineage>
        <taxon>Bacteria</taxon>
        <taxon>Pseudomonadati</taxon>
        <taxon>Pseudomonadota</taxon>
        <taxon>Alphaproteobacteria</taxon>
        <taxon>Sphingomonadales</taxon>
        <taxon>Sphingomonadaceae</taxon>
        <taxon>Sphingomonas</taxon>
    </lineage>
</organism>
<keyword evidence="3 6" id="KW-0378">Hydrolase</keyword>
<keyword evidence="4 6" id="KW-0862">Zinc</keyword>
<keyword evidence="1 6" id="KW-0645">Protease</keyword>
<dbReference type="InterPro" id="IPR001915">
    <property type="entry name" value="Peptidase_M48"/>
</dbReference>
<dbReference type="EMBL" id="JBHUGS010000001">
    <property type="protein sequence ID" value="MFD1949617.1"/>
    <property type="molecule type" value="Genomic_DNA"/>
</dbReference>
<comment type="cofactor">
    <cofactor evidence="6">
        <name>Zn(2+)</name>
        <dbReference type="ChEBI" id="CHEBI:29105"/>
    </cofactor>
    <text evidence="6">Binds 1 zinc ion per subunit.</text>
</comment>
<dbReference type="InterPro" id="IPR036034">
    <property type="entry name" value="PDZ_sf"/>
</dbReference>
<keyword evidence="5 6" id="KW-0482">Metalloprotease</keyword>
<dbReference type="Proteomes" id="UP001597400">
    <property type="component" value="Unassembled WGS sequence"/>
</dbReference>
<evidence type="ECO:0000259" key="8">
    <source>
        <dbReference type="Pfam" id="PF01435"/>
    </source>
</evidence>
<evidence type="ECO:0000313" key="10">
    <source>
        <dbReference type="Proteomes" id="UP001597400"/>
    </source>
</evidence>
<evidence type="ECO:0000256" key="6">
    <source>
        <dbReference type="RuleBase" id="RU003983"/>
    </source>
</evidence>